<dbReference type="PROSITE" id="PS00135">
    <property type="entry name" value="TRYPSIN_SER"/>
    <property type="match status" value="1"/>
</dbReference>
<dbReference type="PRINTS" id="PR00722">
    <property type="entry name" value="CHYMOTRYPSIN"/>
</dbReference>
<dbReference type="PROSITE" id="PS50240">
    <property type="entry name" value="TRYPSIN_DOM"/>
    <property type="match status" value="1"/>
</dbReference>
<dbReference type="PANTHER" id="PTHR24271">
    <property type="entry name" value="KALLIKREIN-RELATED"/>
    <property type="match status" value="1"/>
</dbReference>
<dbReference type="InterPro" id="IPR001254">
    <property type="entry name" value="Trypsin_dom"/>
</dbReference>
<dbReference type="InterPro" id="IPR033116">
    <property type="entry name" value="TRYPSIN_SER"/>
</dbReference>
<dbReference type="InterPro" id="IPR043504">
    <property type="entry name" value="Peptidase_S1_PA_chymotrypsin"/>
</dbReference>
<dbReference type="GO" id="GO:0006508">
    <property type="term" value="P:proteolysis"/>
    <property type="evidence" value="ECO:0007669"/>
    <property type="project" value="UniProtKB-KW"/>
</dbReference>
<sequence>MFLLLIVVVAVLPVSTEGGEIIWGKEAKPHSHPYMAFINYTDSKSQPSRCGGFLVEKDIVMTAAHCYSRKLTVTLGAHNIKKKNNTQTIPVIKVICHKEYSSKKRVNDIMLLKLKHKAQINNAVKTIALPKSNDWVNPGQVCTVPGWGNEEHCHRPNKLREVKLEVQESKKCQKMYKSYNNSIQFCVGNPEKNYATADGDSGGPFVCHGVAQGIVSQHHCTGDLPEVFTRISSFLPWIQKTIKLLNNPNRQVLFQDQCPKS</sequence>
<evidence type="ECO:0000256" key="6">
    <source>
        <dbReference type="SAM" id="SignalP"/>
    </source>
</evidence>
<keyword evidence="8" id="KW-1185">Reference proteome</keyword>
<dbReference type="Proteomes" id="UP000886700">
    <property type="component" value="Unplaced"/>
</dbReference>
<protein>
    <submittedName>
        <fullName evidence="9">Mast cell protease 8</fullName>
    </submittedName>
</protein>
<feature type="chain" id="PRO_5046764455" evidence="6">
    <location>
        <begin position="19"/>
        <end position="261"/>
    </location>
</feature>
<keyword evidence="4" id="KW-1015">Disulfide bond</keyword>
<evidence type="ECO:0000313" key="8">
    <source>
        <dbReference type="Proteomes" id="UP000886700"/>
    </source>
</evidence>
<accession>A0ABM2X7A0</accession>
<keyword evidence="6" id="KW-0732">Signal</keyword>
<keyword evidence="1 5" id="KW-0645">Protease</keyword>
<organism evidence="8 9">
    <name type="scientific">Mesocricetus auratus</name>
    <name type="common">Golden hamster</name>
    <dbReference type="NCBI Taxonomy" id="10036"/>
    <lineage>
        <taxon>Eukaryota</taxon>
        <taxon>Metazoa</taxon>
        <taxon>Chordata</taxon>
        <taxon>Craniata</taxon>
        <taxon>Vertebrata</taxon>
        <taxon>Euteleostomi</taxon>
        <taxon>Mammalia</taxon>
        <taxon>Eutheria</taxon>
        <taxon>Euarchontoglires</taxon>
        <taxon>Glires</taxon>
        <taxon>Rodentia</taxon>
        <taxon>Myomorpha</taxon>
        <taxon>Muroidea</taxon>
        <taxon>Cricetidae</taxon>
        <taxon>Cricetinae</taxon>
        <taxon>Mesocricetus</taxon>
    </lineage>
</organism>
<dbReference type="PANTHER" id="PTHR24271:SF22">
    <property type="entry name" value="MAST CELL PROTEASE 8"/>
    <property type="match status" value="1"/>
</dbReference>
<keyword evidence="3 5" id="KW-0720">Serine protease</keyword>
<dbReference type="InterPro" id="IPR018114">
    <property type="entry name" value="TRYPSIN_HIS"/>
</dbReference>
<evidence type="ECO:0000256" key="3">
    <source>
        <dbReference type="ARBA" id="ARBA00022825"/>
    </source>
</evidence>
<evidence type="ECO:0000256" key="2">
    <source>
        <dbReference type="ARBA" id="ARBA00022801"/>
    </source>
</evidence>
<dbReference type="InterPro" id="IPR001314">
    <property type="entry name" value="Peptidase_S1A"/>
</dbReference>
<keyword evidence="2 5" id="KW-0378">Hydrolase</keyword>
<dbReference type="GeneID" id="101827633"/>
<feature type="signal peptide" evidence="6">
    <location>
        <begin position="1"/>
        <end position="18"/>
    </location>
</feature>
<dbReference type="Pfam" id="PF00089">
    <property type="entry name" value="Trypsin"/>
    <property type="match status" value="1"/>
</dbReference>
<feature type="domain" description="Peptidase S1" evidence="7">
    <location>
        <begin position="21"/>
        <end position="243"/>
    </location>
</feature>
<evidence type="ECO:0000256" key="1">
    <source>
        <dbReference type="ARBA" id="ARBA00022670"/>
    </source>
</evidence>
<dbReference type="SMART" id="SM00020">
    <property type="entry name" value="Tryp_SPc"/>
    <property type="match status" value="1"/>
</dbReference>
<dbReference type="GO" id="GO:0008233">
    <property type="term" value="F:peptidase activity"/>
    <property type="evidence" value="ECO:0007669"/>
    <property type="project" value="UniProtKB-KW"/>
</dbReference>
<dbReference type="CDD" id="cd00190">
    <property type="entry name" value="Tryp_SPc"/>
    <property type="match status" value="1"/>
</dbReference>
<evidence type="ECO:0000313" key="9">
    <source>
        <dbReference type="RefSeq" id="XP_040596565.1"/>
    </source>
</evidence>
<evidence type="ECO:0000256" key="4">
    <source>
        <dbReference type="ARBA" id="ARBA00023157"/>
    </source>
</evidence>
<proteinExistence type="predicted"/>
<dbReference type="Gene3D" id="2.40.10.10">
    <property type="entry name" value="Trypsin-like serine proteases"/>
    <property type="match status" value="2"/>
</dbReference>
<dbReference type="SUPFAM" id="SSF50494">
    <property type="entry name" value="Trypsin-like serine proteases"/>
    <property type="match status" value="1"/>
</dbReference>
<evidence type="ECO:0000259" key="7">
    <source>
        <dbReference type="PROSITE" id="PS50240"/>
    </source>
</evidence>
<dbReference type="PROSITE" id="PS00134">
    <property type="entry name" value="TRYPSIN_HIS"/>
    <property type="match status" value="1"/>
</dbReference>
<dbReference type="RefSeq" id="XP_040596565.1">
    <property type="nucleotide sequence ID" value="XM_040740631.1"/>
</dbReference>
<gene>
    <name evidence="9" type="primary">LOC101827633</name>
</gene>
<dbReference type="InterPro" id="IPR009003">
    <property type="entry name" value="Peptidase_S1_PA"/>
</dbReference>
<evidence type="ECO:0000256" key="5">
    <source>
        <dbReference type="RuleBase" id="RU363034"/>
    </source>
</evidence>
<name>A0ABM2X7A0_MESAU</name>
<reference evidence="9" key="1">
    <citation type="submission" date="2025-08" db="UniProtKB">
        <authorList>
            <consortium name="RefSeq"/>
        </authorList>
    </citation>
    <scope>IDENTIFICATION</scope>
    <source>
        <tissue evidence="9">Liver</tissue>
    </source>
</reference>